<dbReference type="EMBL" id="FNHZ01000002">
    <property type="protein sequence ID" value="SDM70220.1"/>
    <property type="molecule type" value="Genomic_DNA"/>
</dbReference>
<protein>
    <recommendedName>
        <fullName evidence="1">FAD-dependent protein C-terminal domain-containing protein</fullName>
    </recommendedName>
</protein>
<feature type="domain" description="FAD-dependent protein C-terminal" evidence="1">
    <location>
        <begin position="302"/>
        <end position="500"/>
    </location>
</feature>
<dbReference type="SUPFAM" id="SSF51905">
    <property type="entry name" value="FAD/NAD(P)-binding domain"/>
    <property type="match status" value="1"/>
</dbReference>
<dbReference type="RefSeq" id="WP_074521149.1">
    <property type="nucleotide sequence ID" value="NZ_FNHZ01000002.1"/>
</dbReference>
<dbReference type="Proteomes" id="UP000187651">
    <property type="component" value="Unassembled WGS sequence"/>
</dbReference>
<dbReference type="AlphaFoldDB" id="A0A1G9VDR0"/>
<sequence length="553" mass="60735">MEQEVIRISNIKCKPNDGLDLIEKKIRKALNLGKEDIKYEILKRSIDSRHKPEIIYLYSVIVLSVKGKSFKDILKRTRDKNVTLSKKIIYQLDTSTKGREISEEERPVIIGFGPAGIFAALNLSRMGLRPIVYERGLEISKRQEKVNGFWSGEKLDLNCNVQFGEGGAGTFSDGKLNSSIHESTGRISYVLNTFVEHGANPEILYVNKPHIGTDVLAKVIVSIREEIKANGGEIHFASKLEAINLKANPSGEKEIDSLEIKDLTTGKIFTKTARKVILAIGHSARDTFEMLDKLGIMMTAKPFAVGVRVEHKQELINRNAYGAALDNPNYKLPTADYKVTYKTHASGEERGVYSFCMCPGGYVVNASSEEGELAVNGMSYSSRAGENANSAIIVTVTPKDFGENVLDGMKFQRKLEAAAYREGEGKIPVQTFGDFDKGVKSTSLGKVSPNTKGDYKLSNLREVLPEFITSSLTEGIHGFDKFIKGYDNEETLLLGVESRTSSPVKILRNDDYYSINIKGLLPCGEGAGYAGGITSAAVDGMKACEAIAKGFIN</sequence>
<dbReference type="Gene3D" id="3.30.70.2700">
    <property type="match status" value="1"/>
</dbReference>
<evidence type="ECO:0000313" key="3">
    <source>
        <dbReference type="Proteomes" id="UP000187651"/>
    </source>
</evidence>
<dbReference type="PANTHER" id="PTHR42842:SF3">
    <property type="entry name" value="FAD_NAD(P)-BINDING OXIDOREDUCTASE FAMILY PROTEIN"/>
    <property type="match status" value="1"/>
</dbReference>
<organism evidence="2 3">
    <name type="scientific">Lachnospira pectinoschiza</name>
    <dbReference type="NCBI Taxonomy" id="28052"/>
    <lineage>
        <taxon>Bacteria</taxon>
        <taxon>Bacillati</taxon>
        <taxon>Bacillota</taxon>
        <taxon>Clostridia</taxon>
        <taxon>Lachnospirales</taxon>
        <taxon>Lachnospiraceae</taxon>
        <taxon>Lachnospira</taxon>
    </lineage>
</organism>
<keyword evidence="3" id="KW-1185">Reference proteome</keyword>
<gene>
    <name evidence="2" type="ORF">SAMN05216544_0919</name>
</gene>
<dbReference type="InterPro" id="IPR036188">
    <property type="entry name" value="FAD/NAD-bd_sf"/>
</dbReference>
<dbReference type="Pfam" id="PF21688">
    <property type="entry name" value="FAD-depend_C"/>
    <property type="match status" value="1"/>
</dbReference>
<accession>A0A1G9VDR0</accession>
<name>A0A1G9VDR0_9FIRM</name>
<dbReference type="PANTHER" id="PTHR42842">
    <property type="entry name" value="FAD/NAD(P)-BINDING OXIDOREDUCTASE"/>
    <property type="match status" value="1"/>
</dbReference>
<evidence type="ECO:0000313" key="2">
    <source>
        <dbReference type="EMBL" id="SDM70220.1"/>
    </source>
</evidence>
<dbReference type="PIRSF" id="PIRSF038984">
    <property type="entry name" value="FAD_binding_protein"/>
    <property type="match status" value="1"/>
</dbReference>
<dbReference type="Gene3D" id="3.50.50.60">
    <property type="entry name" value="FAD/NAD(P)-binding domain"/>
    <property type="match status" value="2"/>
</dbReference>
<evidence type="ECO:0000259" key="1">
    <source>
        <dbReference type="Pfam" id="PF21688"/>
    </source>
</evidence>
<reference evidence="3" key="1">
    <citation type="submission" date="2016-10" db="EMBL/GenBank/DDBJ databases">
        <authorList>
            <person name="Varghese N."/>
            <person name="Submissions S."/>
        </authorList>
    </citation>
    <scope>NUCLEOTIDE SEQUENCE [LARGE SCALE GENOMIC DNA]</scope>
    <source>
        <strain evidence="3">M83</strain>
    </source>
</reference>
<dbReference type="InterPro" id="IPR028348">
    <property type="entry name" value="FAD-binding_protein"/>
</dbReference>
<proteinExistence type="predicted"/>
<dbReference type="InterPro" id="IPR049516">
    <property type="entry name" value="FAD-depend_C"/>
</dbReference>